<organism evidence="3 4">
    <name type="scientific">Sphingomonas lycopersici</name>
    <dbReference type="NCBI Taxonomy" id="2951807"/>
    <lineage>
        <taxon>Bacteria</taxon>
        <taxon>Pseudomonadati</taxon>
        <taxon>Pseudomonadota</taxon>
        <taxon>Alphaproteobacteria</taxon>
        <taxon>Sphingomonadales</taxon>
        <taxon>Sphingomonadaceae</taxon>
        <taxon>Sphingomonas</taxon>
    </lineage>
</organism>
<proteinExistence type="predicted"/>
<protein>
    <submittedName>
        <fullName evidence="3">Alpha/beta hydrolase</fullName>
    </submittedName>
</protein>
<dbReference type="Pfam" id="PF07859">
    <property type="entry name" value="Abhydrolase_3"/>
    <property type="match status" value="1"/>
</dbReference>
<dbReference type="InterPro" id="IPR013094">
    <property type="entry name" value="AB_hydrolase_3"/>
</dbReference>
<dbReference type="InterPro" id="IPR050300">
    <property type="entry name" value="GDXG_lipolytic_enzyme"/>
</dbReference>
<keyword evidence="4" id="KW-1185">Reference proteome</keyword>
<dbReference type="EMBL" id="JANFAV010000001">
    <property type="protein sequence ID" value="MCW6533315.1"/>
    <property type="molecule type" value="Genomic_DNA"/>
</dbReference>
<evidence type="ECO:0000256" key="1">
    <source>
        <dbReference type="ARBA" id="ARBA00022801"/>
    </source>
</evidence>
<evidence type="ECO:0000259" key="2">
    <source>
        <dbReference type="Pfam" id="PF07859"/>
    </source>
</evidence>
<evidence type="ECO:0000313" key="3">
    <source>
        <dbReference type="EMBL" id="MCW6533315.1"/>
    </source>
</evidence>
<dbReference type="RefSeq" id="WP_179514391.1">
    <property type="nucleotide sequence ID" value="NZ_JANFAV010000001.1"/>
</dbReference>
<dbReference type="Gene3D" id="3.40.50.1820">
    <property type="entry name" value="alpha/beta hydrolase"/>
    <property type="match status" value="1"/>
</dbReference>
<dbReference type="SUPFAM" id="SSF53474">
    <property type="entry name" value="alpha/beta-Hydrolases"/>
    <property type="match status" value="1"/>
</dbReference>
<dbReference type="InterPro" id="IPR029058">
    <property type="entry name" value="AB_hydrolase_fold"/>
</dbReference>
<gene>
    <name evidence="3" type="ORF">NEE01_00815</name>
</gene>
<sequence length="315" mass="33675">MTTLPLVDPELRALLDAWPTVPVTAEMLGAMRERILPAPPVPDTDTLAERATVPGPAGAPEITLSIYRPAKPAGPRGCLYHIHGGGYVVGKAGDLEFFHRPLAEALDCVIVSVDYRLAPETPHPGPIEDCYAGLAWLFANSARLGVDPARIGVIGESAGGGLAAALALLARDRGEYRLAFQHLTYPMLDDRTCIRPPHRHAGEFIWPPASNHFGWSALLGHAPGRDDVSPYAAAARATDLADLPPTYLMTGALDLFVDENIDYARRLIAAGVPTEFHLYPGAFHGFDLAPDAAVAQQARADRLAALRRALAPARA</sequence>
<dbReference type="AlphaFoldDB" id="A0AA42CN90"/>
<keyword evidence="1 3" id="KW-0378">Hydrolase</keyword>
<dbReference type="PANTHER" id="PTHR48081:SF8">
    <property type="entry name" value="ALPHA_BETA HYDROLASE FOLD-3 DOMAIN-CONTAINING PROTEIN-RELATED"/>
    <property type="match status" value="1"/>
</dbReference>
<evidence type="ECO:0000313" key="4">
    <source>
        <dbReference type="Proteomes" id="UP001165565"/>
    </source>
</evidence>
<dbReference type="Proteomes" id="UP001165565">
    <property type="component" value="Unassembled WGS sequence"/>
</dbReference>
<dbReference type="PANTHER" id="PTHR48081">
    <property type="entry name" value="AB HYDROLASE SUPERFAMILY PROTEIN C4A8.06C"/>
    <property type="match status" value="1"/>
</dbReference>
<accession>A0AA42CN90</accession>
<comment type="caution">
    <text evidence="3">The sequence shown here is derived from an EMBL/GenBank/DDBJ whole genome shotgun (WGS) entry which is preliminary data.</text>
</comment>
<feature type="domain" description="Alpha/beta hydrolase fold-3" evidence="2">
    <location>
        <begin position="80"/>
        <end position="286"/>
    </location>
</feature>
<dbReference type="GO" id="GO:0016787">
    <property type="term" value="F:hydrolase activity"/>
    <property type="evidence" value="ECO:0007669"/>
    <property type="project" value="UniProtKB-KW"/>
</dbReference>
<name>A0AA42CN90_9SPHN</name>
<reference evidence="3" key="1">
    <citation type="submission" date="2022-06" db="EMBL/GenBank/DDBJ databases">
        <title>Sphingomonas sp. nov. isolated from rhizosphere soil of tomato.</title>
        <authorList>
            <person name="Dong H."/>
            <person name="Gao R."/>
        </authorList>
    </citation>
    <scope>NUCLEOTIDE SEQUENCE</scope>
    <source>
        <strain evidence="3">MMSM24</strain>
    </source>
</reference>